<comment type="caution">
    <text evidence="3">The sequence shown here is derived from an EMBL/GenBank/DDBJ whole genome shotgun (WGS) entry which is preliminary data.</text>
</comment>
<dbReference type="RefSeq" id="WP_154533931.1">
    <property type="nucleotide sequence ID" value="NZ_VUNG01000013.1"/>
</dbReference>
<feature type="transmembrane region" description="Helical" evidence="1">
    <location>
        <begin position="50"/>
        <end position="73"/>
    </location>
</feature>
<dbReference type="GO" id="GO:0003677">
    <property type="term" value="F:DNA binding"/>
    <property type="evidence" value="ECO:0007669"/>
    <property type="project" value="InterPro"/>
</dbReference>
<evidence type="ECO:0000256" key="1">
    <source>
        <dbReference type="SAM" id="Phobius"/>
    </source>
</evidence>
<dbReference type="SMART" id="SM00850">
    <property type="entry name" value="LytTR"/>
    <property type="match status" value="1"/>
</dbReference>
<feature type="transmembrane region" description="Helical" evidence="1">
    <location>
        <begin position="122"/>
        <end position="141"/>
    </location>
</feature>
<gene>
    <name evidence="3" type="ORF">FYJ73_06625</name>
</gene>
<keyword evidence="4" id="KW-1185">Reference proteome</keyword>
<dbReference type="PROSITE" id="PS50930">
    <property type="entry name" value="HTH_LYTTR"/>
    <property type="match status" value="1"/>
</dbReference>
<keyword evidence="1" id="KW-0472">Membrane</keyword>
<name>A0A7K0KEI3_9BACT</name>
<dbReference type="Proteomes" id="UP000438914">
    <property type="component" value="Unassembled WGS sequence"/>
</dbReference>
<organism evidence="3 4">
    <name type="scientific">Hallella mizrahii</name>
    <dbReference type="NCBI Taxonomy" id="2606637"/>
    <lineage>
        <taxon>Bacteria</taxon>
        <taxon>Pseudomonadati</taxon>
        <taxon>Bacteroidota</taxon>
        <taxon>Bacteroidia</taxon>
        <taxon>Bacteroidales</taxon>
        <taxon>Prevotellaceae</taxon>
        <taxon>Hallella</taxon>
    </lineage>
</organism>
<dbReference type="InterPro" id="IPR007492">
    <property type="entry name" value="LytTR_DNA-bd_dom"/>
</dbReference>
<dbReference type="Pfam" id="PF04397">
    <property type="entry name" value="LytTR"/>
    <property type="match status" value="1"/>
</dbReference>
<feature type="transmembrane region" description="Helical" evidence="1">
    <location>
        <begin position="20"/>
        <end position="38"/>
    </location>
</feature>
<dbReference type="PANTHER" id="PTHR37299:SF1">
    <property type="entry name" value="STAGE 0 SPORULATION PROTEIN A HOMOLOG"/>
    <property type="match status" value="1"/>
</dbReference>
<proteinExistence type="predicted"/>
<evidence type="ECO:0000259" key="2">
    <source>
        <dbReference type="PROSITE" id="PS50930"/>
    </source>
</evidence>
<dbReference type="GO" id="GO:0000156">
    <property type="term" value="F:phosphorelay response regulator activity"/>
    <property type="evidence" value="ECO:0007669"/>
    <property type="project" value="InterPro"/>
</dbReference>
<sequence>MNRLISFFSRPLPQNDNGNWLQAGLIAGAIVFFLLFFLRPFGLGQFEGNIFFVALCFSLLAVAVTWCYGACVFRPWVRRVKTWRVWHECVAILLLLCCISMSNSVVNTLLFHNSLSPQLVLAYLYVTLLFGIPITLTIVALEYQRRLRTRLAELLPKDTDAQAGETVTFHDTSVRGNDLTLPLSDFLYAEAQKNCVDIYFLQEGHIEHQQLRTTLTSVLADANEKSIFQCHRSFIINLNNILSAHGNSNGYQLTVGDEHHTVPVSRSYVKTLRSFVG</sequence>
<evidence type="ECO:0000313" key="4">
    <source>
        <dbReference type="Proteomes" id="UP000438914"/>
    </source>
</evidence>
<protein>
    <submittedName>
        <fullName evidence="3">LytTR family transcriptional regulator</fullName>
    </submittedName>
</protein>
<dbReference type="InterPro" id="IPR046947">
    <property type="entry name" value="LytR-like"/>
</dbReference>
<dbReference type="Gene3D" id="2.40.50.1020">
    <property type="entry name" value="LytTr DNA-binding domain"/>
    <property type="match status" value="1"/>
</dbReference>
<keyword evidence="1" id="KW-1133">Transmembrane helix</keyword>
<dbReference type="PANTHER" id="PTHR37299">
    <property type="entry name" value="TRANSCRIPTIONAL REGULATOR-RELATED"/>
    <property type="match status" value="1"/>
</dbReference>
<feature type="domain" description="HTH LytTR-type" evidence="2">
    <location>
        <begin position="214"/>
        <end position="277"/>
    </location>
</feature>
<feature type="transmembrane region" description="Helical" evidence="1">
    <location>
        <begin position="85"/>
        <end position="102"/>
    </location>
</feature>
<keyword evidence="1" id="KW-0812">Transmembrane</keyword>
<accession>A0A7K0KEI3</accession>
<dbReference type="AlphaFoldDB" id="A0A7K0KEI3"/>
<dbReference type="EMBL" id="VUNG01000013">
    <property type="protein sequence ID" value="MST84343.1"/>
    <property type="molecule type" value="Genomic_DNA"/>
</dbReference>
<evidence type="ECO:0000313" key="3">
    <source>
        <dbReference type="EMBL" id="MST84343.1"/>
    </source>
</evidence>
<reference evidence="3 4" key="1">
    <citation type="submission" date="2019-08" db="EMBL/GenBank/DDBJ databases">
        <title>In-depth cultivation of the pig gut microbiome towards novel bacterial diversity and tailored functional studies.</title>
        <authorList>
            <person name="Wylensek D."/>
            <person name="Hitch T.C.A."/>
            <person name="Clavel T."/>
        </authorList>
    </citation>
    <scope>NUCLEOTIDE SEQUENCE [LARGE SCALE GENOMIC DNA]</scope>
    <source>
        <strain evidence="3 4">LKV-178-WT-2A</strain>
    </source>
</reference>